<keyword evidence="5" id="KW-0493">Microtubule</keyword>
<dbReference type="Proteomes" id="UP001642520">
    <property type="component" value="Unassembled WGS sequence"/>
</dbReference>
<evidence type="ECO:0000313" key="18">
    <source>
        <dbReference type="Proteomes" id="UP001642520"/>
    </source>
</evidence>
<dbReference type="InterPro" id="IPR027417">
    <property type="entry name" value="P-loop_NTPase"/>
</dbReference>
<dbReference type="PANTHER" id="PTHR47970">
    <property type="entry name" value="KINESIN-LIKE PROTEIN KIF11"/>
    <property type="match status" value="1"/>
</dbReference>
<keyword evidence="4" id="KW-0132">Cell division</keyword>
<evidence type="ECO:0000256" key="12">
    <source>
        <dbReference type="ARBA" id="ARBA00023306"/>
    </source>
</evidence>
<dbReference type="SMART" id="SM00129">
    <property type="entry name" value="KISc"/>
    <property type="match status" value="1"/>
</dbReference>
<evidence type="ECO:0000256" key="15">
    <source>
        <dbReference type="SAM" id="Coils"/>
    </source>
</evidence>
<comment type="caution">
    <text evidence="17">The sequence shown here is derived from an EMBL/GenBank/DDBJ whole genome shotgun (WGS) entry which is preliminary data.</text>
</comment>
<evidence type="ECO:0000256" key="14">
    <source>
        <dbReference type="PROSITE-ProRule" id="PRU00283"/>
    </source>
</evidence>
<comment type="similarity">
    <text evidence="13">Belongs to the TRAFAC class myosin-kinesin ATPase superfamily. Kinesin family. KIN-5/BimC subfamily.</text>
</comment>
<feature type="domain" description="Kinesin motor" evidence="16">
    <location>
        <begin position="14"/>
        <end position="351"/>
    </location>
</feature>
<keyword evidence="3" id="KW-0597">Phosphoprotein</keyword>
<keyword evidence="11" id="KW-0206">Cytoskeleton</keyword>
<evidence type="ECO:0000313" key="17">
    <source>
        <dbReference type="EMBL" id="CAL7948924.1"/>
    </source>
</evidence>
<accession>A0ABP1P6R4</accession>
<dbReference type="PROSITE" id="PS00411">
    <property type="entry name" value="KINESIN_MOTOR_1"/>
    <property type="match status" value="1"/>
</dbReference>
<evidence type="ECO:0000256" key="4">
    <source>
        <dbReference type="ARBA" id="ARBA00022618"/>
    </source>
</evidence>
<dbReference type="InterPro" id="IPR047241">
    <property type="entry name" value="KIF11-like_kin_motor_dom"/>
</dbReference>
<name>A0ABP1P6R4_XYLVO</name>
<evidence type="ECO:0000256" key="6">
    <source>
        <dbReference type="ARBA" id="ARBA00022741"/>
    </source>
</evidence>
<evidence type="ECO:0000256" key="13">
    <source>
        <dbReference type="ARBA" id="ARBA00034704"/>
    </source>
</evidence>
<protein>
    <recommendedName>
        <fullName evidence="16">Kinesin motor domain-containing protein</fullName>
    </recommendedName>
</protein>
<keyword evidence="10 14" id="KW-0505">Motor protein</keyword>
<reference evidence="17 18" key="1">
    <citation type="submission" date="2024-08" db="EMBL/GenBank/DDBJ databases">
        <authorList>
            <person name="Will J Nash"/>
            <person name="Angela Man"/>
            <person name="Seanna McTaggart"/>
            <person name="Kendall Baker"/>
            <person name="Tom Barker"/>
            <person name="Leah Catchpole"/>
            <person name="Alex Durrant"/>
            <person name="Karim Gharbi"/>
            <person name="Naomi Irish"/>
            <person name="Gemy Kaithakottil"/>
            <person name="Debby Ku"/>
            <person name="Aaliyah Providence"/>
            <person name="Felix Shaw"/>
            <person name="David Swarbreck"/>
            <person name="Chris Watkins"/>
            <person name="Ann M. McCartney"/>
            <person name="Giulio Formenti"/>
            <person name="Alice Mouton"/>
            <person name="Noel Vella"/>
            <person name="Bjorn M von Reumont"/>
            <person name="Adriana Vella"/>
            <person name="Wilfried Haerty"/>
        </authorList>
    </citation>
    <scope>NUCLEOTIDE SEQUENCE [LARGE SCALE GENOMIC DNA]</scope>
</reference>
<organism evidence="17 18">
    <name type="scientific">Xylocopa violacea</name>
    <name type="common">Violet carpenter bee</name>
    <name type="synonym">Apis violacea</name>
    <dbReference type="NCBI Taxonomy" id="135666"/>
    <lineage>
        <taxon>Eukaryota</taxon>
        <taxon>Metazoa</taxon>
        <taxon>Ecdysozoa</taxon>
        <taxon>Arthropoda</taxon>
        <taxon>Hexapoda</taxon>
        <taxon>Insecta</taxon>
        <taxon>Pterygota</taxon>
        <taxon>Neoptera</taxon>
        <taxon>Endopterygota</taxon>
        <taxon>Hymenoptera</taxon>
        <taxon>Apocrita</taxon>
        <taxon>Aculeata</taxon>
        <taxon>Apoidea</taxon>
        <taxon>Anthophila</taxon>
        <taxon>Apidae</taxon>
        <taxon>Xylocopa</taxon>
        <taxon>Xylocopa</taxon>
    </lineage>
</organism>
<keyword evidence="12" id="KW-0131">Cell cycle</keyword>
<evidence type="ECO:0000256" key="5">
    <source>
        <dbReference type="ARBA" id="ARBA00022701"/>
    </source>
</evidence>
<feature type="binding site" evidence="14">
    <location>
        <begin position="98"/>
        <end position="105"/>
    </location>
    <ligand>
        <name>ATP</name>
        <dbReference type="ChEBI" id="CHEBI:30616"/>
    </ligand>
</feature>
<dbReference type="Gene3D" id="3.40.850.10">
    <property type="entry name" value="Kinesin motor domain"/>
    <property type="match status" value="1"/>
</dbReference>
<evidence type="ECO:0000256" key="1">
    <source>
        <dbReference type="ARBA" id="ARBA00004245"/>
    </source>
</evidence>
<dbReference type="PRINTS" id="PR00380">
    <property type="entry name" value="KINESINHEAVY"/>
</dbReference>
<gene>
    <name evidence="17" type="ORF">XYLVIOL_LOCUS9148</name>
</gene>
<dbReference type="InterPro" id="IPR025901">
    <property type="entry name" value="Kinesin-assoc_MT-bd_dom"/>
</dbReference>
<evidence type="ECO:0000256" key="10">
    <source>
        <dbReference type="ARBA" id="ARBA00023175"/>
    </source>
</evidence>
<dbReference type="InterPro" id="IPR001752">
    <property type="entry name" value="Kinesin_motor_dom"/>
</dbReference>
<dbReference type="InterPro" id="IPR036961">
    <property type="entry name" value="Kinesin_motor_dom_sf"/>
</dbReference>
<dbReference type="PROSITE" id="PS50067">
    <property type="entry name" value="KINESIN_MOTOR_2"/>
    <property type="match status" value="1"/>
</dbReference>
<evidence type="ECO:0000256" key="8">
    <source>
        <dbReference type="ARBA" id="ARBA00022840"/>
    </source>
</evidence>
<sequence>MTDTRISRKGKYQHVKVFVRVRPINDTEIRNKSKNIIEINNSKEVTVRERSNEKFFKKFKFDNVFGPSSRQVDIYNIVVGSLMEQILSGYNCTVLAYGQTGTGKTFTMEGINTDSYLHWESDSSAGIIPRSLSHLFDKLQLLEAQEYTVRVSFLELYNEELFDLLSPNDDGLKLKLYEDTSRKGAIIIHGLEEVTIHNISEVYKVLQKGSQRRQIATTLINARSSRSHTVFSITVHMKETTTDGDDVLKTGKLNLVDLAGSENVGRSGAVDKRVREAGSINQSLLTLSRVITALVEKAPHIPYRESKLTRLLQESLGGRAKMSIIATISPASINIEETLSTLDYAHRARNITNRPEINQKLSKKEFRKQYLEEIERLQRDLLATRHKTGVYLADENYKEIQEFISQQIKEIEEKTNHVKALEIIVQNKKKIVNDIKMKSIAQKKELHEIKIKLNSVERALESTNNKLQQSAQELNEQKYLVERYKNTEQSLLSQANSLLSVANTAIEDSYKLHDKIAHKTEIERTLENLGEEFKNNVSKYLQSIESDVLTCGKRLKQFCTSIKNELVIVTSVGCKNIDTALQQISSNLSTQYLSDTNNNLTNYINERLNYQNWIQNEMKNTVGTMECEQEYINAVSLTLSQHINDTIDKEFAKILQAIRDDVSQNLKQTSTLIDKMIDSACSYQFETYNHVTKNIEIVMKHLETVYEKQVLSEKQQLLTKMMADAFSQFNNLSKSLEDHHCTVINKCDSLSEICNTINDQTVNNCNVNAKMRNNLQAQLQRNIKHIENDVIVRTNQNEEVANKITEGGKHIISTLQSNINKSYNAFKRYKNTVECNIKELQPQVDMDNNKALSLINDAHRIALDIRNDQEEFIADTKIKVSDAFREISTKLDNQVVKSCTWGNSVIKQLQTTKADINKFFNEDLQHDIPTGSTPARREFSYPRQFTVTSPHDRLLQRFRKTRKLIEATTEDDACLIEEEISKPIANSTVLLNDTSISSLFDNTVLTTSTLNNDTNSQDIISSYVENDTIVQPRVQPKITCMRIKNKNNDFNSARTKKCRSVRSSLYHS</sequence>
<evidence type="ECO:0000256" key="2">
    <source>
        <dbReference type="ARBA" id="ARBA00022490"/>
    </source>
</evidence>
<evidence type="ECO:0000259" key="16">
    <source>
        <dbReference type="PROSITE" id="PS50067"/>
    </source>
</evidence>
<evidence type="ECO:0000256" key="11">
    <source>
        <dbReference type="ARBA" id="ARBA00023212"/>
    </source>
</evidence>
<keyword evidence="2" id="KW-0963">Cytoplasm</keyword>
<evidence type="ECO:0000256" key="9">
    <source>
        <dbReference type="ARBA" id="ARBA00023054"/>
    </source>
</evidence>
<dbReference type="InterPro" id="IPR047149">
    <property type="entry name" value="KIF11-like"/>
</dbReference>
<keyword evidence="18" id="KW-1185">Reference proteome</keyword>
<dbReference type="CDD" id="cd01364">
    <property type="entry name" value="KISc_BimC_Eg5"/>
    <property type="match status" value="1"/>
</dbReference>
<dbReference type="EMBL" id="CAXAJV020001299">
    <property type="protein sequence ID" value="CAL7948924.1"/>
    <property type="molecule type" value="Genomic_DNA"/>
</dbReference>
<comment type="subcellular location">
    <subcellularLocation>
        <location evidence="1">Cytoplasm</location>
        <location evidence="1">Cytoskeleton</location>
    </subcellularLocation>
</comment>
<dbReference type="InterPro" id="IPR019821">
    <property type="entry name" value="Kinesin_motor_CS"/>
</dbReference>
<dbReference type="SUPFAM" id="SSF52540">
    <property type="entry name" value="P-loop containing nucleoside triphosphate hydrolases"/>
    <property type="match status" value="1"/>
</dbReference>
<feature type="coiled-coil region" evidence="15">
    <location>
        <begin position="446"/>
        <end position="477"/>
    </location>
</feature>
<keyword evidence="6 14" id="KW-0547">Nucleotide-binding</keyword>
<dbReference type="PANTHER" id="PTHR47970:SF12">
    <property type="entry name" value="KINESIN FAMILY MEMBER 11"/>
    <property type="match status" value="1"/>
</dbReference>
<proteinExistence type="inferred from homology"/>
<dbReference type="Pfam" id="PF00225">
    <property type="entry name" value="Kinesin"/>
    <property type="match status" value="1"/>
</dbReference>
<keyword evidence="8 14" id="KW-0067">ATP-binding</keyword>
<keyword evidence="7" id="KW-0498">Mitosis</keyword>
<dbReference type="Pfam" id="PF13931">
    <property type="entry name" value="Microtub_bind"/>
    <property type="match status" value="1"/>
</dbReference>
<keyword evidence="9 15" id="KW-0175">Coiled coil</keyword>
<evidence type="ECO:0000256" key="7">
    <source>
        <dbReference type="ARBA" id="ARBA00022776"/>
    </source>
</evidence>
<evidence type="ECO:0000256" key="3">
    <source>
        <dbReference type="ARBA" id="ARBA00022553"/>
    </source>
</evidence>